<reference evidence="2" key="1">
    <citation type="submission" date="2020-02" db="EMBL/GenBank/DDBJ databases">
        <authorList>
            <person name="Meier V. D."/>
        </authorList>
    </citation>
    <scope>NUCLEOTIDE SEQUENCE</scope>
    <source>
        <strain evidence="2">AVDCRST_MAG30</strain>
    </source>
</reference>
<evidence type="ECO:0000256" key="1">
    <source>
        <dbReference type="SAM" id="Phobius"/>
    </source>
</evidence>
<dbReference type="AlphaFoldDB" id="A0A6J4RLL4"/>
<accession>A0A6J4RLL4</accession>
<gene>
    <name evidence="2" type="ORF">AVDCRST_MAG30-204</name>
</gene>
<evidence type="ECO:0000313" key="2">
    <source>
        <dbReference type="EMBL" id="CAA9472409.1"/>
    </source>
</evidence>
<keyword evidence="1" id="KW-1133">Transmembrane helix</keyword>
<keyword evidence="1" id="KW-0812">Transmembrane</keyword>
<organism evidence="2">
    <name type="scientific">uncultured Solirubrobacteraceae bacterium</name>
    <dbReference type="NCBI Taxonomy" id="1162706"/>
    <lineage>
        <taxon>Bacteria</taxon>
        <taxon>Bacillati</taxon>
        <taxon>Actinomycetota</taxon>
        <taxon>Thermoleophilia</taxon>
        <taxon>Solirubrobacterales</taxon>
        <taxon>Solirubrobacteraceae</taxon>
        <taxon>environmental samples</taxon>
    </lineage>
</organism>
<protein>
    <recommendedName>
        <fullName evidence="3">DUF2269 family protein</fullName>
    </recommendedName>
</protein>
<dbReference type="EMBL" id="CADCVS010000038">
    <property type="protein sequence ID" value="CAA9472409.1"/>
    <property type="molecule type" value="Genomic_DNA"/>
</dbReference>
<feature type="transmembrane region" description="Helical" evidence="1">
    <location>
        <begin position="55"/>
        <end position="74"/>
    </location>
</feature>
<evidence type="ECO:0008006" key="3">
    <source>
        <dbReference type="Google" id="ProtNLM"/>
    </source>
</evidence>
<keyword evidence="1" id="KW-0472">Membrane</keyword>
<feature type="transmembrane region" description="Helical" evidence="1">
    <location>
        <begin position="12"/>
        <end position="34"/>
    </location>
</feature>
<sequence>MTPIALSLYNVVLFVHILAVVVAFGAILAYPLFFSLAERSTPARRAGVHSVQGLVGSKVMPWSLLVIILAGAYMASDRDYWAEPWVGIPFLIALIVGGIGGGYLAPRERKLAELADGGDQAEYAATLKSVKAVGGVLTLLVVLAIFLMTTKLG</sequence>
<proteinExistence type="predicted"/>
<feature type="transmembrane region" description="Helical" evidence="1">
    <location>
        <begin position="132"/>
        <end position="150"/>
    </location>
</feature>
<name>A0A6J4RLL4_9ACTN</name>
<feature type="transmembrane region" description="Helical" evidence="1">
    <location>
        <begin position="86"/>
        <end position="105"/>
    </location>
</feature>